<gene>
    <name evidence="6" type="ORF">BCR42DRAFT_303768</name>
</gene>
<feature type="non-terminal residue" evidence="6">
    <location>
        <position position="1"/>
    </location>
</feature>
<evidence type="ECO:0000256" key="1">
    <source>
        <dbReference type="ARBA" id="ARBA00004123"/>
    </source>
</evidence>
<comment type="subcellular location">
    <subcellularLocation>
        <location evidence="1">Nucleus</location>
    </subcellularLocation>
</comment>
<dbReference type="PANTHER" id="PTHR33572">
    <property type="entry name" value="SPORE DEVELOPMENT REGULATOR VOSA"/>
    <property type="match status" value="1"/>
</dbReference>
<dbReference type="AlphaFoldDB" id="A0A1X2I0Q3"/>
<keyword evidence="4" id="KW-0539">Nucleus</keyword>
<feature type="domain" description="Velvet" evidence="5">
    <location>
        <begin position="1"/>
        <end position="120"/>
    </location>
</feature>
<evidence type="ECO:0000313" key="7">
    <source>
        <dbReference type="Proteomes" id="UP000193560"/>
    </source>
</evidence>
<keyword evidence="2" id="KW-0805">Transcription regulation</keyword>
<keyword evidence="3" id="KW-0804">Transcription</keyword>
<keyword evidence="7" id="KW-1185">Reference proteome</keyword>
<evidence type="ECO:0000256" key="4">
    <source>
        <dbReference type="ARBA" id="ARBA00023242"/>
    </source>
</evidence>
<dbReference type="EMBL" id="MCGE01000037">
    <property type="protein sequence ID" value="ORZ06893.1"/>
    <property type="molecule type" value="Genomic_DNA"/>
</dbReference>
<dbReference type="OrthoDB" id="5599552at2759"/>
<dbReference type="GO" id="GO:0005634">
    <property type="term" value="C:nucleus"/>
    <property type="evidence" value="ECO:0007669"/>
    <property type="project" value="UniProtKB-SubCell"/>
</dbReference>
<dbReference type="PROSITE" id="PS51821">
    <property type="entry name" value="VELVET"/>
    <property type="match status" value="1"/>
</dbReference>
<evidence type="ECO:0000313" key="6">
    <source>
        <dbReference type="EMBL" id="ORZ06893.1"/>
    </source>
</evidence>
<dbReference type="STRING" id="90262.A0A1X2I0Q3"/>
<accession>A0A1X2I0Q3</accession>
<dbReference type="Pfam" id="PF11754">
    <property type="entry name" value="Velvet"/>
    <property type="match status" value="2"/>
</dbReference>
<evidence type="ECO:0000256" key="2">
    <source>
        <dbReference type="ARBA" id="ARBA00023015"/>
    </source>
</evidence>
<feature type="non-terminal residue" evidence="6">
    <location>
        <position position="120"/>
    </location>
</feature>
<proteinExistence type="predicted"/>
<dbReference type="InterPro" id="IPR038491">
    <property type="entry name" value="Velvet_dom_sf"/>
</dbReference>
<comment type="caution">
    <text evidence="6">The sequence shown here is derived from an EMBL/GenBank/DDBJ whole genome shotgun (WGS) entry which is preliminary data.</text>
</comment>
<organism evidence="6 7">
    <name type="scientific">Absidia repens</name>
    <dbReference type="NCBI Taxonomy" id="90262"/>
    <lineage>
        <taxon>Eukaryota</taxon>
        <taxon>Fungi</taxon>
        <taxon>Fungi incertae sedis</taxon>
        <taxon>Mucoromycota</taxon>
        <taxon>Mucoromycotina</taxon>
        <taxon>Mucoromycetes</taxon>
        <taxon>Mucorales</taxon>
        <taxon>Cunninghamellaceae</taxon>
        <taxon>Absidia</taxon>
    </lineage>
</organism>
<dbReference type="PANTHER" id="PTHR33572:SF3">
    <property type="entry name" value="VELVET COMPLEX SUBUNIT B"/>
    <property type="match status" value="1"/>
</dbReference>
<dbReference type="Gene3D" id="2.60.40.3960">
    <property type="entry name" value="Velvet domain"/>
    <property type="match status" value="1"/>
</dbReference>
<evidence type="ECO:0000256" key="3">
    <source>
        <dbReference type="ARBA" id="ARBA00023163"/>
    </source>
</evidence>
<name>A0A1X2I0Q3_9FUNG</name>
<evidence type="ECO:0000259" key="5">
    <source>
        <dbReference type="PROSITE" id="PS51821"/>
    </source>
</evidence>
<dbReference type="Proteomes" id="UP000193560">
    <property type="component" value="Unassembled WGS sequence"/>
</dbReference>
<reference evidence="6 7" key="1">
    <citation type="submission" date="2016-07" db="EMBL/GenBank/DDBJ databases">
        <title>Pervasive Adenine N6-methylation of Active Genes in Fungi.</title>
        <authorList>
            <consortium name="DOE Joint Genome Institute"/>
            <person name="Mondo S.J."/>
            <person name="Dannebaum R.O."/>
            <person name="Kuo R.C."/>
            <person name="Labutti K."/>
            <person name="Haridas S."/>
            <person name="Kuo A."/>
            <person name="Salamov A."/>
            <person name="Ahrendt S.R."/>
            <person name="Lipzen A."/>
            <person name="Sullivan W."/>
            <person name="Andreopoulos W.B."/>
            <person name="Clum A."/>
            <person name="Lindquist E."/>
            <person name="Daum C."/>
            <person name="Ramamoorthy G.K."/>
            <person name="Gryganskyi A."/>
            <person name="Culley D."/>
            <person name="Magnuson J.K."/>
            <person name="James T.Y."/>
            <person name="O'Malley M.A."/>
            <person name="Stajich J.E."/>
            <person name="Spatafora J.W."/>
            <person name="Visel A."/>
            <person name="Grigoriev I.V."/>
        </authorList>
    </citation>
    <scope>NUCLEOTIDE SEQUENCE [LARGE SCALE GENOMIC DNA]</scope>
    <source>
        <strain evidence="6 7">NRRL 1336</strain>
    </source>
</reference>
<protein>
    <submittedName>
        <fullName evidence="6">Velvet factor</fullName>
    </submittedName>
</protein>
<dbReference type="InterPro" id="IPR037525">
    <property type="entry name" value="Velvet_dom"/>
</dbReference>
<dbReference type="InterPro" id="IPR021740">
    <property type="entry name" value="Velvet"/>
</dbReference>
<sequence>YQLVIREQPQQCRMSGFGEKDRRPIDPAPIVQLHIFDDNKPIDLEEQQYPLCILHVSLWSEDKSHQLDTPPCLRSMTGTLTGSPYVLRDQHEQLGIYFSFPDIGVRVAKTYCLRFDLVIL</sequence>